<dbReference type="InterPro" id="IPR021858">
    <property type="entry name" value="Fun_TF"/>
</dbReference>
<feature type="region of interest" description="Disordered" evidence="3">
    <location>
        <begin position="1"/>
        <end position="56"/>
    </location>
</feature>
<comment type="caution">
    <text evidence="4">The sequence shown here is derived from an EMBL/GenBank/DDBJ whole genome shotgun (WGS) entry which is preliminary data.</text>
</comment>
<evidence type="ECO:0000256" key="3">
    <source>
        <dbReference type="SAM" id="MobiDB-lite"/>
    </source>
</evidence>
<dbReference type="CDD" id="cd12148">
    <property type="entry name" value="fungal_TF_MHR"/>
    <property type="match status" value="1"/>
</dbReference>
<reference evidence="4 5" key="1">
    <citation type="submission" date="2024-01" db="EMBL/GenBank/DDBJ databases">
        <title>Complete genome of Cladobotryum mycophilum ATHUM6906.</title>
        <authorList>
            <person name="Christinaki A.C."/>
            <person name="Myridakis A.I."/>
            <person name="Kouvelis V.N."/>
        </authorList>
    </citation>
    <scope>NUCLEOTIDE SEQUENCE [LARGE SCALE GENOMIC DNA]</scope>
    <source>
        <strain evidence="4 5">ATHUM6906</strain>
    </source>
</reference>
<keyword evidence="2" id="KW-0539">Nucleus</keyword>
<comment type="subcellular location">
    <subcellularLocation>
        <location evidence="1">Nucleus</location>
    </subcellularLocation>
</comment>
<accession>A0ABR0SXV5</accession>
<feature type="compositionally biased region" description="Polar residues" evidence="3">
    <location>
        <begin position="16"/>
        <end position="38"/>
    </location>
</feature>
<sequence>MPSPEQPARLTKDESSLATYPQPTSSPSSMVKSHSGSHLASPHQVRTLGWAESTGDDSNEVLPATLGYPNCLAWQYATPQQHQPESIKIEESILFDTLVLSRGESGIPQQPHDALLRDRRTSYKQPGEDDEETLPPSSRPATGEREFIRTGEEVYYMQVFVKEVAVWMDSFDKEKHFSNLIPYRALKSPMLLNSLLACGARHLSMRDPEKTHTAHVYYNTASTQLLRNLENPERDTSECAAAAVILKVCELMSKKNSRKMSHGSGAPALMIRDCGWNANSTGIGSACFWLNIYMEVLNSLESDCGLGWQPDEWGLDMDWTNSESEDLSVGKEELWIQRIFYILAKVADFRAFVSVFVGSELSGEKMRLEYRLPEWRKLKRLCDKWNDTCPRTMHPLGYLYPEQTSSISLFPKVWLPKREAVLGRLLYHTTQCILTQTNPMEQPMVSEEMRALQLHHAHEVCGVVAHAEDSSITLMTVRSLIIAARVLIDNGERTEVLDILRRIHATSGWISDDSERELKVAWGWEMADHPHGEPQNFGDYAHLRHRNQTTAQEAVSEHRMSSMTAYAVGNNGLTIPNVNATERPGFHHPSGFDESRLPYQGWYEPPSQANSSNASLYSSFH</sequence>
<dbReference type="PANTHER" id="PTHR37534">
    <property type="entry name" value="TRANSCRIPTIONAL ACTIVATOR PROTEIN UGA3"/>
    <property type="match status" value="1"/>
</dbReference>
<keyword evidence="5" id="KW-1185">Reference proteome</keyword>
<feature type="region of interest" description="Disordered" evidence="3">
    <location>
        <begin position="597"/>
        <end position="621"/>
    </location>
</feature>
<dbReference type="EMBL" id="JAVFKD010000002">
    <property type="protein sequence ID" value="KAK5996963.1"/>
    <property type="molecule type" value="Genomic_DNA"/>
</dbReference>
<dbReference type="Pfam" id="PF11951">
    <property type="entry name" value="Fungal_trans_2"/>
    <property type="match status" value="1"/>
</dbReference>
<gene>
    <name evidence="4" type="ORF">PT974_02311</name>
</gene>
<dbReference type="PANTHER" id="PTHR37534:SF40">
    <property type="entry name" value="ZN(2)-C6 FUNGAL-TYPE DOMAIN-CONTAINING PROTEIN"/>
    <property type="match status" value="1"/>
</dbReference>
<proteinExistence type="predicted"/>
<evidence type="ECO:0000256" key="2">
    <source>
        <dbReference type="ARBA" id="ARBA00023242"/>
    </source>
</evidence>
<feature type="region of interest" description="Disordered" evidence="3">
    <location>
        <begin position="123"/>
        <end position="145"/>
    </location>
</feature>
<evidence type="ECO:0000256" key="1">
    <source>
        <dbReference type="ARBA" id="ARBA00004123"/>
    </source>
</evidence>
<evidence type="ECO:0000313" key="4">
    <source>
        <dbReference type="EMBL" id="KAK5996963.1"/>
    </source>
</evidence>
<feature type="compositionally biased region" description="Polar residues" evidence="3">
    <location>
        <begin position="607"/>
        <end position="621"/>
    </location>
</feature>
<protein>
    <submittedName>
        <fullName evidence="4">Transcription factor atnE-like protein</fullName>
    </submittedName>
</protein>
<name>A0ABR0SXV5_9HYPO</name>
<organism evidence="4 5">
    <name type="scientific">Cladobotryum mycophilum</name>
    <dbReference type="NCBI Taxonomy" id="491253"/>
    <lineage>
        <taxon>Eukaryota</taxon>
        <taxon>Fungi</taxon>
        <taxon>Dikarya</taxon>
        <taxon>Ascomycota</taxon>
        <taxon>Pezizomycotina</taxon>
        <taxon>Sordariomycetes</taxon>
        <taxon>Hypocreomycetidae</taxon>
        <taxon>Hypocreales</taxon>
        <taxon>Hypocreaceae</taxon>
        <taxon>Cladobotryum</taxon>
    </lineage>
</organism>
<dbReference type="Proteomes" id="UP001338125">
    <property type="component" value="Unassembled WGS sequence"/>
</dbReference>
<evidence type="ECO:0000313" key="5">
    <source>
        <dbReference type="Proteomes" id="UP001338125"/>
    </source>
</evidence>